<dbReference type="Gene3D" id="2.120.10.30">
    <property type="entry name" value="TolB, C-terminal domain"/>
    <property type="match status" value="2"/>
</dbReference>
<dbReference type="GO" id="GO:0000209">
    <property type="term" value="P:protein polyubiquitination"/>
    <property type="evidence" value="ECO:0007669"/>
    <property type="project" value="TreeGrafter"/>
</dbReference>
<keyword evidence="3 5" id="KW-0863">Zinc-finger</keyword>
<evidence type="ECO:0000256" key="2">
    <source>
        <dbReference type="ARBA" id="ARBA00022737"/>
    </source>
</evidence>
<protein>
    <recommendedName>
        <fullName evidence="7">RING-type domain-containing protein</fullName>
    </recommendedName>
</protein>
<keyword evidence="1" id="KW-0479">Metal-binding</keyword>
<dbReference type="PANTHER" id="PTHR24104:SF47">
    <property type="entry name" value="E3 UBIQUITIN-PROTEIN LIGASE NHLRC1"/>
    <property type="match status" value="1"/>
</dbReference>
<name>A0A672LGJ2_SINGR</name>
<dbReference type="InterPro" id="IPR001841">
    <property type="entry name" value="Znf_RING"/>
</dbReference>
<dbReference type="CDD" id="cd16516">
    <property type="entry name" value="RING-HC_malin"/>
    <property type="match status" value="1"/>
</dbReference>
<feature type="domain" description="RING-type" evidence="7">
    <location>
        <begin position="32"/>
        <end position="79"/>
    </location>
</feature>
<dbReference type="CDD" id="cd14961">
    <property type="entry name" value="NHL_TRIM32_like"/>
    <property type="match status" value="1"/>
</dbReference>
<dbReference type="GO" id="GO:0043161">
    <property type="term" value="P:proteasome-mediated ubiquitin-dependent protein catabolic process"/>
    <property type="evidence" value="ECO:0007669"/>
    <property type="project" value="TreeGrafter"/>
</dbReference>
<dbReference type="GO" id="GO:0008270">
    <property type="term" value="F:zinc ion binding"/>
    <property type="evidence" value="ECO:0007669"/>
    <property type="project" value="UniProtKB-KW"/>
</dbReference>
<keyword evidence="4" id="KW-0862">Zinc</keyword>
<dbReference type="SUPFAM" id="SSF101898">
    <property type="entry name" value="NHL repeat"/>
    <property type="match status" value="1"/>
</dbReference>
<dbReference type="InterPro" id="IPR011042">
    <property type="entry name" value="6-blade_b-propeller_TolB-like"/>
</dbReference>
<dbReference type="SUPFAM" id="SSF57850">
    <property type="entry name" value="RING/U-box"/>
    <property type="match status" value="1"/>
</dbReference>
<dbReference type="GO" id="GO:0061630">
    <property type="term" value="F:ubiquitin protein ligase activity"/>
    <property type="evidence" value="ECO:0007669"/>
    <property type="project" value="TreeGrafter"/>
</dbReference>
<dbReference type="InterPro" id="IPR050952">
    <property type="entry name" value="TRIM-NHL_E3_ligases"/>
</dbReference>
<dbReference type="AlphaFoldDB" id="A0A672LGJ2"/>
<dbReference type="Proteomes" id="UP000472262">
    <property type="component" value="Unassembled WGS sequence"/>
</dbReference>
<dbReference type="PROSITE" id="PS51125">
    <property type="entry name" value="NHL"/>
    <property type="match status" value="1"/>
</dbReference>
<keyword evidence="9" id="KW-1185">Reference proteome</keyword>
<sequence>LMIIETLIATPVPSCMRAEDVLTEIESNLLECKVCFERFSLQKKNQTAQNLPCGHVLRLKCVCALSHSVQKKLECPFCRKVWDVGSTSECRALADLQELLLCESRPKSSSDHQGWTESSGWGTLRLHLAFGGWGTMVNPTGMAVDETSGQTVVVHDADKRVVVFDAQGTLLNVFGRSSNICYPLDVSLTKTGHILVTDAGDQSLKVFTSKGHPLATVQGFRLPWGVDVDNRGRVLVTDAELGTLNQVVMDFSHGVVLAKRVVLKELMHPRSVASCRASGNIAIVERLRSSFTLRIFNSDFVPLTQMDGFGLHLKSALSLVMSAVAFDRNGDLIVGDVQNGMVWSLGNPQKNPALTPLVSGLMRPAALAATALNVLVVLDSGDHAVKFYVKEGERVKKFPASRVNEK</sequence>
<proteinExistence type="predicted"/>
<organism evidence="8 9">
    <name type="scientific">Sinocyclocheilus grahami</name>
    <name type="common">Dianchi golden-line fish</name>
    <name type="synonym">Barbus grahami</name>
    <dbReference type="NCBI Taxonomy" id="75366"/>
    <lineage>
        <taxon>Eukaryota</taxon>
        <taxon>Metazoa</taxon>
        <taxon>Chordata</taxon>
        <taxon>Craniata</taxon>
        <taxon>Vertebrata</taxon>
        <taxon>Euteleostomi</taxon>
        <taxon>Actinopterygii</taxon>
        <taxon>Neopterygii</taxon>
        <taxon>Teleostei</taxon>
        <taxon>Ostariophysi</taxon>
        <taxon>Cypriniformes</taxon>
        <taxon>Cyprinidae</taxon>
        <taxon>Cyprininae</taxon>
        <taxon>Sinocyclocheilus</taxon>
    </lineage>
</organism>
<dbReference type="InterPro" id="IPR001258">
    <property type="entry name" value="NHL_repeat"/>
</dbReference>
<feature type="repeat" description="NHL" evidence="6">
    <location>
        <begin position="171"/>
        <end position="210"/>
    </location>
</feature>
<evidence type="ECO:0000256" key="3">
    <source>
        <dbReference type="ARBA" id="ARBA00022771"/>
    </source>
</evidence>
<dbReference type="Ensembl" id="ENSSGRT00000024438.1">
    <property type="protein sequence ID" value="ENSSGRP00000022658.1"/>
    <property type="gene ID" value="ENSSGRG00000013458.1"/>
</dbReference>
<reference evidence="8" key="2">
    <citation type="submission" date="2025-09" db="UniProtKB">
        <authorList>
            <consortium name="Ensembl"/>
        </authorList>
    </citation>
    <scope>IDENTIFICATION</scope>
</reference>
<evidence type="ECO:0000259" key="7">
    <source>
        <dbReference type="PROSITE" id="PS50089"/>
    </source>
</evidence>
<keyword evidence="2" id="KW-0677">Repeat</keyword>
<evidence type="ECO:0000256" key="1">
    <source>
        <dbReference type="ARBA" id="ARBA00022723"/>
    </source>
</evidence>
<dbReference type="InParanoid" id="A0A672LGJ2"/>
<dbReference type="PROSITE" id="PS50089">
    <property type="entry name" value="ZF_RING_2"/>
    <property type="match status" value="1"/>
</dbReference>
<dbReference type="PANTHER" id="PTHR24104">
    <property type="entry name" value="E3 UBIQUITIN-PROTEIN LIGASE NHLRC1-RELATED"/>
    <property type="match status" value="1"/>
</dbReference>
<evidence type="ECO:0000313" key="9">
    <source>
        <dbReference type="Proteomes" id="UP000472262"/>
    </source>
</evidence>
<dbReference type="OMA" id="HHAFGGW"/>
<evidence type="ECO:0000256" key="5">
    <source>
        <dbReference type="PROSITE-ProRule" id="PRU00175"/>
    </source>
</evidence>
<evidence type="ECO:0000256" key="6">
    <source>
        <dbReference type="PROSITE-ProRule" id="PRU00504"/>
    </source>
</evidence>
<evidence type="ECO:0000313" key="8">
    <source>
        <dbReference type="Ensembl" id="ENSSGRP00000022658.1"/>
    </source>
</evidence>
<reference evidence="8" key="1">
    <citation type="submission" date="2025-08" db="UniProtKB">
        <authorList>
            <consortium name="Ensembl"/>
        </authorList>
    </citation>
    <scope>IDENTIFICATION</scope>
</reference>
<dbReference type="InterPro" id="IPR013083">
    <property type="entry name" value="Znf_RING/FYVE/PHD"/>
</dbReference>
<accession>A0A672LGJ2</accession>
<dbReference type="Gene3D" id="3.30.40.10">
    <property type="entry name" value="Zinc/RING finger domain, C3HC4 (zinc finger)"/>
    <property type="match status" value="1"/>
</dbReference>
<dbReference type="Pfam" id="PF01436">
    <property type="entry name" value="NHL"/>
    <property type="match status" value="1"/>
</dbReference>
<evidence type="ECO:0000256" key="4">
    <source>
        <dbReference type="ARBA" id="ARBA00022833"/>
    </source>
</evidence>